<evidence type="ECO:0000256" key="1">
    <source>
        <dbReference type="SAM" id="Phobius"/>
    </source>
</evidence>
<dbReference type="EMBL" id="KI394011">
    <property type="protein sequence ID" value="ERN05457.1"/>
    <property type="molecule type" value="Genomic_DNA"/>
</dbReference>
<name>W1P6E7_AMBTC</name>
<gene>
    <name evidence="2" type="ORF">AMTR_s00007p00246910</name>
</gene>
<proteinExistence type="predicted"/>
<feature type="transmembrane region" description="Helical" evidence="1">
    <location>
        <begin position="6"/>
        <end position="24"/>
    </location>
</feature>
<keyword evidence="1" id="KW-1133">Transmembrane helix</keyword>
<keyword evidence="1" id="KW-0472">Membrane</keyword>
<sequence length="61" mass="7258">MKWAYFRIISGTLIGGALGYYLKYKIEVHYKEKMRERLLSYNREMKKGETMDDTSELLSDS</sequence>
<dbReference type="Gramene" id="ERN05457">
    <property type="protein sequence ID" value="ERN05457"/>
    <property type="gene ID" value="AMTR_s00007p00246910"/>
</dbReference>
<keyword evidence="3" id="KW-1185">Reference proteome</keyword>
<dbReference type="Proteomes" id="UP000017836">
    <property type="component" value="Unassembled WGS sequence"/>
</dbReference>
<evidence type="ECO:0000313" key="3">
    <source>
        <dbReference type="Proteomes" id="UP000017836"/>
    </source>
</evidence>
<dbReference type="AlphaFoldDB" id="W1P6E7"/>
<dbReference type="OMA" id="YKEMWNE"/>
<keyword evidence="1" id="KW-0812">Transmembrane</keyword>
<protein>
    <submittedName>
        <fullName evidence="2">Uncharacterized protein</fullName>
    </submittedName>
</protein>
<dbReference type="eggNOG" id="ENOG502S7CH">
    <property type="taxonomic scope" value="Eukaryota"/>
</dbReference>
<dbReference type="HOGENOM" id="CLU_198556_0_0_1"/>
<accession>W1P6E7</accession>
<evidence type="ECO:0000313" key="2">
    <source>
        <dbReference type="EMBL" id="ERN05457.1"/>
    </source>
</evidence>
<reference evidence="3" key="1">
    <citation type="journal article" date="2013" name="Science">
        <title>The Amborella genome and the evolution of flowering plants.</title>
        <authorList>
            <consortium name="Amborella Genome Project"/>
        </authorList>
    </citation>
    <scope>NUCLEOTIDE SEQUENCE [LARGE SCALE GENOMIC DNA]</scope>
</reference>
<organism evidence="2 3">
    <name type="scientific">Amborella trichopoda</name>
    <dbReference type="NCBI Taxonomy" id="13333"/>
    <lineage>
        <taxon>Eukaryota</taxon>
        <taxon>Viridiplantae</taxon>
        <taxon>Streptophyta</taxon>
        <taxon>Embryophyta</taxon>
        <taxon>Tracheophyta</taxon>
        <taxon>Spermatophyta</taxon>
        <taxon>Magnoliopsida</taxon>
        <taxon>Amborellales</taxon>
        <taxon>Amborellaceae</taxon>
        <taxon>Amborella</taxon>
    </lineage>
</organism>